<keyword evidence="1" id="KW-0812">Transmembrane</keyword>
<gene>
    <name evidence="2" type="ORF">CDD82_2836</name>
</gene>
<dbReference type="Pfam" id="PF11927">
    <property type="entry name" value="HODM_asu-like"/>
    <property type="match status" value="1"/>
</dbReference>
<dbReference type="InterPro" id="IPR021848">
    <property type="entry name" value="HODM_asu-like"/>
</dbReference>
<evidence type="ECO:0000313" key="3">
    <source>
        <dbReference type="Proteomes" id="UP000224854"/>
    </source>
</evidence>
<feature type="transmembrane region" description="Helical" evidence="1">
    <location>
        <begin position="12"/>
        <end position="29"/>
    </location>
</feature>
<reference evidence="2 3" key="1">
    <citation type="submission" date="2017-06" db="EMBL/GenBank/DDBJ databases">
        <title>Ant-infecting Ophiocordyceps genomes reveal a high diversity of potential behavioral manipulation genes and a possible major role for enterotoxins.</title>
        <authorList>
            <person name="De Bekker C."/>
            <person name="Evans H.C."/>
            <person name="Brachmann A."/>
            <person name="Hughes D.P."/>
        </authorList>
    </citation>
    <scope>NUCLEOTIDE SEQUENCE [LARGE SCALE GENOMIC DNA]</scope>
    <source>
        <strain evidence="2 3">1348a</strain>
    </source>
</reference>
<name>A0A2C5XT13_9HYPO</name>
<proteinExistence type="predicted"/>
<sequence length="339" mass="37912">MTLDLSGKDAATVLGLVSILICLIAWSILGGRATNLNQHGADLTIEPLRGLDWKTTARSRYRPFKPIYYITLALQSSKASDIITIDQDYLDRIKLRRRLMKRLGSQLHGCVDHGREAVDELYSFLMASYLPTRYPTVFQISRDGKQLHNLATEARHPTKADADSAAALRILGETVEEDMFLLLETPEGHRSVAFVCCFPAGFDPSSKLDKLLGEIHAPVPSYGKIAASMERFFARMQVGKSVKRLNWTVQTDDELCRNKPKPTEADDLGEDRSVDLEKTRALLFSFKTYMYPLRQVKDEGMGPKLADAIEGLGAGNAAGMWVYKGCAQWSGRVCRYLRC</sequence>
<organism evidence="2 3">
    <name type="scientific">Ophiocordyceps australis</name>
    <dbReference type="NCBI Taxonomy" id="1399860"/>
    <lineage>
        <taxon>Eukaryota</taxon>
        <taxon>Fungi</taxon>
        <taxon>Dikarya</taxon>
        <taxon>Ascomycota</taxon>
        <taxon>Pezizomycotina</taxon>
        <taxon>Sordariomycetes</taxon>
        <taxon>Hypocreomycetidae</taxon>
        <taxon>Hypocreales</taxon>
        <taxon>Ophiocordycipitaceae</taxon>
        <taxon>Ophiocordyceps</taxon>
    </lineage>
</organism>
<keyword evidence="1" id="KW-1133">Transmembrane helix</keyword>
<evidence type="ECO:0000256" key="1">
    <source>
        <dbReference type="SAM" id="Phobius"/>
    </source>
</evidence>
<comment type="caution">
    <text evidence="2">The sequence shown here is derived from an EMBL/GenBank/DDBJ whole genome shotgun (WGS) entry which is preliminary data.</text>
</comment>
<dbReference type="Proteomes" id="UP000224854">
    <property type="component" value="Unassembled WGS sequence"/>
</dbReference>
<keyword evidence="3" id="KW-1185">Reference proteome</keyword>
<dbReference type="AlphaFoldDB" id="A0A2C5XT13"/>
<protein>
    <submittedName>
        <fullName evidence="2">Uncharacterized protein</fullName>
    </submittedName>
</protein>
<evidence type="ECO:0000313" key="2">
    <source>
        <dbReference type="EMBL" id="PHH78809.1"/>
    </source>
</evidence>
<dbReference type="EMBL" id="NJEU01000209">
    <property type="protein sequence ID" value="PHH78809.1"/>
    <property type="molecule type" value="Genomic_DNA"/>
</dbReference>
<accession>A0A2C5XT13</accession>
<dbReference type="OrthoDB" id="5043642at2759"/>
<keyword evidence="1" id="KW-0472">Membrane</keyword>